<dbReference type="Proteomes" id="UP001497457">
    <property type="component" value="Chromosome 8b"/>
</dbReference>
<dbReference type="Gene3D" id="3.50.30.30">
    <property type="match status" value="1"/>
</dbReference>
<protein>
    <recommendedName>
        <fullName evidence="14">Subtilisin-like protease SBT1.7</fullName>
    </recommendedName>
</protein>
<evidence type="ECO:0000256" key="6">
    <source>
        <dbReference type="PIRSR" id="PIRSR615500-1"/>
    </source>
</evidence>
<evidence type="ECO:0000313" key="13">
    <source>
        <dbReference type="Proteomes" id="UP001497457"/>
    </source>
</evidence>
<dbReference type="PROSITE" id="PS51892">
    <property type="entry name" value="SUBTILASE"/>
    <property type="match status" value="1"/>
</dbReference>
<dbReference type="InterPro" id="IPR000209">
    <property type="entry name" value="Peptidase_S8/S53_dom"/>
</dbReference>
<dbReference type="Pfam" id="PF00082">
    <property type="entry name" value="Peptidase_S8"/>
    <property type="match status" value="1"/>
</dbReference>
<feature type="signal peptide" evidence="8">
    <location>
        <begin position="1"/>
        <end position="39"/>
    </location>
</feature>
<feature type="domain" description="Subtilisin-like protease fibronectin type-III" evidence="11">
    <location>
        <begin position="693"/>
        <end position="790"/>
    </location>
</feature>
<feature type="active site" description="Charge relay system" evidence="6 7">
    <location>
        <position position="571"/>
    </location>
</feature>
<dbReference type="InterPro" id="IPR036852">
    <property type="entry name" value="Peptidase_S8/S53_dom_sf"/>
</dbReference>
<keyword evidence="5 7" id="KW-0720">Serine protease</keyword>
<dbReference type="InterPro" id="IPR015500">
    <property type="entry name" value="Peptidase_S8_subtilisin-rel"/>
</dbReference>
<name>A0ABC9G2C5_9POAL</name>
<dbReference type="PROSITE" id="PS00137">
    <property type="entry name" value="SUBTILASE_HIS"/>
    <property type="match status" value="1"/>
</dbReference>
<dbReference type="GO" id="GO:0004252">
    <property type="term" value="F:serine-type endopeptidase activity"/>
    <property type="evidence" value="ECO:0007669"/>
    <property type="project" value="UniProtKB-UniRule"/>
</dbReference>
<feature type="domain" description="Inhibitor I9" evidence="10">
    <location>
        <begin position="58"/>
        <end position="139"/>
    </location>
</feature>
<evidence type="ECO:0000256" key="1">
    <source>
        <dbReference type="ARBA" id="ARBA00011073"/>
    </source>
</evidence>
<evidence type="ECO:0000256" key="7">
    <source>
        <dbReference type="PROSITE-ProRule" id="PRU01240"/>
    </source>
</evidence>
<evidence type="ECO:0000256" key="4">
    <source>
        <dbReference type="ARBA" id="ARBA00022801"/>
    </source>
</evidence>
<dbReference type="PROSITE" id="PS00138">
    <property type="entry name" value="SUBTILASE_SER"/>
    <property type="match status" value="1"/>
</dbReference>
<dbReference type="Gene3D" id="2.60.40.2310">
    <property type="match status" value="1"/>
</dbReference>
<evidence type="ECO:0000256" key="5">
    <source>
        <dbReference type="ARBA" id="ARBA00022825"/>
    </source>
</evidence>
<keyword evidence="2 7" id="KW-0645">Protease</keyword>
<dbReference type="EMBL" id="OZ075118">
    <property type="protein sequence ID" value="CAL5085934.1"/>
    <property type="molecule type" value="Genomic_DNA"/>
</dbReference>
<dbReference type="InterPro" id="IPR010259">
    <property type="entry name" value="S8pro/Inhibitor_I9"/>
</dbReference>
<evidence type="ECO:0008006" key="14">
    <source>
        <dbReference type="Google" id="ProtNLM"/>
    </source>
</evidence>
<evidence type="ECO:0000313" key="12">
    <source>
        <dbReference type="EMBL" id="CAL5085934.1"/>
    </source>
</evidence>
<keyword evidence="13" id="KW-1185">Reference proteome</keyword>
<dbReference type="PANTHER" id="PTHR10795">
    <property type="entry name" value="PROPROTEIN CONVERTASE SUBTILISIN/KEXIN"/>
    <property type="match status" value="1"/>
</dbReference>
<dbReference type="InterPro" id="IPR037045">
    <property type="entry name" value="S8pro/Inhibitor_I9_sf"/>
</dbReference>
<dbReference type="FunFam" id="3.40.50.200:FF:000006">
    <property type="entry name" value="Subtilisin-like protease SBT1.5"/>
    <property type="match status" value="1"/>
</dbReference>
<reference evidence="13" key="1">
    <citation type="submission" date="2024-06" db="EMBL/GenBank/DDBJ databases">
        <authorList>
            <person name="Ryan C."/>
        </authorList>
    </citation>
    <scope>NUCLEOTIDE SEQUENCE [LARGE SCALE GENOMIC DNA]</scope>
</reference>
<evidence type="ECO:0000259" key="9">
    <source>
        <dbReference type="Pfam" id="PF00082"/>
    </source>
</evidence>
<keyword evidence="4 7" id="KW-0378">Hydrolase</keyword>
<gene>
    <name evidence="12" type="ORF">URODEC1_LOCUS111303</name>
</gene>
<dbReference type="PRINTS" id="PR00723">
    <property type="entry name" value="SUBTILISIN"/>
</dbReference>
<dbReference type="Pfam" id="PF05922">
    <property type="entry name" value="Inhibitor_I9"/>
    <property type="match status" value="1"/>
</dbReference>
<dbReference type="Gene3D" id="3.30.70.80">
    <property type="entry name" value="Peptidase S8 propeptide/proteinase inhibitor I9"/>
    <property type="match status" value="1"/>
</dbReference>
<dbReference type="InterPro" id="IPR023828">
    <property type="entry name" value="Peptidase_S8_Ser-AS"/>
</dbReference>
<evidence type="ECO:0000256" key="8">
    <source>
        <dbReference type="SAM" id="SignalP"/>
    </source>
</evidence>
<dbReference type="InterPro" id="IPR034197">
    <property type="entry name" value="Peptidases_S8_3"/>
</dbReference>
<dbReference type="SUPFAM" id="SSF52743">
    <property type="entry name" value="Subtilisin-like"/>
    <property type="match status" value="1"/>
</dbReference>
<keyword evidence="3 8" id="KW-0732">Signal</keyword>
<evidence type="ECO:0000256" key="2">
    <source>
        <dbReference type="ARBA" id="ARBA00022670"/>
    </source>
</evidence>
<dbReference type="Pfam" id="PF17766">
    <property type="entry name" value="fn3_6"/>
    <property type="match status" value="1"/>
</dbReference>
<dbReference type="CDD" id="cd02120">
    <property type="entry name" value="PA_subtilisin_like"/>
    <property type="match status" value="1"/>
</dbReference>
<proteinExistence type="inferred from homology"/>
<dbReference type="GO" id="GO:0006508">
    <property type="term" value="P:proteolysis"/>
    <property type="evidence" value="ECO:0007669"/>
    <property type="project" value="UniProtKB-KW"/>
</dbReference>
<organism evidence="12 13">
    <name type="scientific">Urochloa decumbens</name>
    <dbReference type="NCBI Taxonomy" id="240449"/>
    <lineage>
        <taxon>Eukaryota</taxon>
        <taxon>Viridiplantae</taxon>
        <taxon>Streptophyta</taxon>
        <taxon>Embryophyta</taxon>
        <taxon>Tracheophyta</taxon>
        <taxon>Spermatophyta</taxon>
        <taxon>Magnoliopsida</taxon>
        <taxon>Liliopsida</taxon>
        <taxon>Poales</taxon>
        <taxon>Poaceae</taxon>
        <taxon>PACMAD clade</taxon>
        <taxon>Panicoideae</taxon>
        <taxon>Panicodae</taxon>
        <taxon>Paniceae</taxon>
        <taxon>Melinidinae</taxon>
        <taxon>Urochloa</taxon>
    </lineage>
</organism>
<dbReference type="InterPro" id="IPR041469">
    <property type="entry name" value="Subtilisin-like_FN3"/>
</dbReference>
<evidence type="ECO:0000259" key="11">
    <source>
        <dbReference type="Pfam" id="PF17766"/>
    </source>
</evidence>
<sequence>MGTHSFTTELTRPSAMASIINKLLHHLALFLFLAQLSSSALVPKVNNQPAVKPQSSNTYIIHANHLAKPPHFTSLKHWYHSMVTTHSPRAVADDSSRILYTYDTVMHGFAVQLTDDEARLMSSAPGVSGVYKDRLLSLHTTRSPGFIGLDPGNGAWNLTDFGDGVIIGFIDSGIWPESASFNDSGLGPVRSSWKGKCVDAHDFNASLCNNKLVGAKAFDAGAKAMAGSTSSGGTVSSPRDKFGHGTHVASTAAGAQVPDAGLYMFSRGIASGMAPKAKIAMYKACDSRGDCNNTDIVAALDAAAKDGVDIISMSLGDDVALPFHDDVIAIATFGAERKGIFVALAGGNDGPMASTVINSAPWMTTVGAATVDRLFPANLTLGNGVVLAGQSLYTLQAKCTAMIPLLVSADCFGESRSWTPDKVMGKIMVCMSGANGSHSITLQHAGGAGIVDVDPGEWSRDGTTPLSFTLPGLTLSYTAAEKLVAYLFSEPNKPMASFSFGCQTVTGNVVQAPVVAGFSSRGPNRIVPGLLKPDVVAPGVNILAAWSGDASVSGDDQDGRRVGYNIRSGTSMSCPHVAGVAALIKKKYPSWTPAMIRSALTTTAGTHDNTDRDILDNGVFDEDRGITAATPFAAGAGHVRPQLALDPGLVYDAGERDYVDFLCALNYTAEQMRAFVPDFAGCTRTLAGGPAGLNYPSFVVVFDKRAAIRTLTRTLTKVSEEAETYTVIVKAPEHVKVIVTPATLEFKEPKETKSYTVEFRNEAGGNQKSGWDFGSISWENEKHRVRSPVAFQWKK</sequence>
<feature type="domain" description="Peptidase S8/S53" evidence="9">
    <location>
        <begin position="162"/>
        <end position="610"/>
    </location>
</feature>
<dbReference type="AlphaFoldDB" id="A0ABC9G2C5"/>
<dbReference type="InterPro" id="IPR045051">
    <property type="entry name" value="SBT"/>
</dbReference>
<feature type="active site" description="Charge relay system" evidence="6 7">
    <location>
        <position position="244"/>
    </location>
</feature>
<feature type="chain" id="PRO_5044840337" description="Subtilisin-like protease SBT1.7" evidence="8">
    <location>
        <begin position="40"/>
        <end position="795"/>
    </location>
</feature>
<accession>A0ABC9G2C5</accession>
<dbReference type="Gene3D" id="3.40.50.200">
    <property type="entry name" value="Peptidase S8/S53 domain"/>
    <property type="match status" value="1"/>
</dbReference>
<dbReference type="InterPro" id="IPR022398">
    <property type="entry name" value="Peptidase_S8_His-AS"/>
</dbReference>
<reference evidence="12 13" key="2">
    <citation type="submission" date="2024-10" db="EMBL/GenBank/DDBJ databases">
        <authorList>
            <person name="Ryan C."/>
        </authorList>
    </citation>
    <scope>NUCLEOTIDE SEQUENCE [LARGE SCALE GENOMIC DNA]</scope>
</reference>
<dbReference type="CDD" id="cd04852">
    <property type="entry name" value="Peptidases_S8_3"/>
    <property type="match status" value="1"/>
</dbReference>
<evidence type="ECO:0000256" key="3">
    <source>
        <dbReference type="ARBA" id="ARBA00022729"/>
    </source>
</evidence>
<feature type="active site" description="Charge relay system" evidence="6 7">
    <location>
        <position position="171"/>
    </location>
</feature>
<comment type="similarity">
    <text evidence="1 7">Belongs to the peptidase S8 family.</text>
</comment>
<evidence type="ECO:0000259" key="10">
    <source>
        <dbReference type="Pfam" id="PF05922"/>
    </source>
</evidence>